<evidence type="ECO:0000256" key="1">
    <source>
        <dbReference type="SAM" id="SignalP"/>
    </source>
</evidence>
<dbReference type="Proteomes" id="UP000656732">
    <property type="component" value="Unassembled WGS sequence"/>
</dbReference>
<feature type="signal peptide" evidence="1">
    <location>
        <begin position="1"/>
        <end position="24"/>
    </location>
</feature>
<evidence type="ECO:0000313" key="3">
    <source>
        <dbReference type="Proteomes" id="UP000656732"/>
    </source>
</evidence>
<sequence length="149" mass="15570">MRKFTVTAALLGLTALGVVVPATASQAAGNTVAGPGCDSKWGPRNGYMYAWENLDCSGAQLIGTAGNSDWWVGSQDRATSVMNRGFTGGLDHVAFYENSGFGGGHACLAPGELYADNLTDNRFTNGVNANDTISSHRWVSRSACGAFLT</sequence>
<evidence type="ECO:0000313" key="2">
    <source>
        <dbReference type="EMBL" id="GGQ92774.1"/>
    </source>
</evidence>
<protein>
    <recommendedName>
        <fullName evidence="4">Peptidase inhibitor family I36</fullName>
    </recommendedName>
</protein>
<name>A0A918EZ48_9ACTN</name>
<evidence type="ECO:0008006" key="4">
    <source>
        <dbReference type="Google" id="ProtNLM"/>
    </source>
</evidence>
<reference evidence="2" key="1">
    <citation type="journal article" date="2014" name="Int. J. Syst. Evol. Microbiol.">
        <title>Complete genome sequence of Corynebacterium casei LMG S-19264T (=DSM 44701T), isolated from a smear-ripened cheese.</title>
        <authorList>
            <consortium name="US DOE Joint Genome Institute (JGI-PGF)"/>
            <person name="Walter F."/>
            <person name="Albersmeier A."/>
            <person name="Kalinowski J."/>
            <person name="Ruckert C."/>
        </authorList>
    </citation>
    <scope>NUCLEOTIDE SEQUENCE</scope>
    <source>
        <strain evidence="2">JCM 4403</strain>
    </source>
</reference>
<keyword evidence="3" id="KW-1185">Reference proteome</keyword>
<proteinExistence type="predicted"/>
<accession>A0A918EZ48</accession>
<comment type="caution">
    <text evidence="2">The sequence shown here is derived from an EMBL/GenBank/DDBJ whole genome shotgun (WGS) entry which is preliminary data.</text>
</comment>
<dbReference type="RefSeq" id="WP_189559830.1">
    <property type="nucleotide sequence ID" value="NZ_BMTU01000009.1"/>
</dbReference>
<dbReference type="EMBL" id="BMTU01000009">
    <property type="protein sequence ID" value="GGQ92774.1"/>
    <property type="molecule type" value="Genomic_DNA"/>
</dbReference>
<keyword evidence="1" id="KW-0732">Signal</keyword>
<feature type="chain" id="PRO_5039720305" description="Peptidase inhibitor family I36" evidence="1">
    <location>
        <begin position="25"/>
        <end position="149"/>
    </location>
</feature>
<gene>
    <name evidence="2" type="ORF">GCM10010280_45590</name>
</gene>
<dbReference type="AlphaFoldDB" id="A0A918EZ48"/>
<reference evidence="2" key="2">
    <citation type="submission" date="2020-09" db="EMBL/GenBank/DDBJ databases">
        <authorList>
            <person name="Sun Q."/>
            <person name="Ohkuma M."/>
        </authorList>
    </citation>
    <scope>NUCLEOTIDE SEQUENCE</scope>
    <source>
        <strain evidence="2">JCM 4403</strain>
    </source>
</reference>
<dbReference type="Gene3D" id="2.60.20.10">
    <property type="entry name" value="Crystallins"/>
    <property type="match status" value="1"/>
</dbReference>
<organism evidence="2 3">
    <name type="scientific">Streptomyces pilosus</name>
    <dbReference type="NCBI Taxonomy" id="28893"/>
    <lineage>
        <taxon>Bacteria</taxon>
        <taxon>Bacillati</taxon>
        <taxon>Actinomycetota</taxon>
        <taxon>Actinomycetes</taxon>
        <taxon>Kitasatosporales</taxon>
        <taxon>Streptomycetaceae</taxon>
        <taxon>Streptomyces</taxon>
    </lineage>
</organism>